<evidence type="ECO:0000256" key="1">
    <source>
        <dbReference type="ARBA" id="ARBA00004613"/>
    </source>
</evidence>
<evidence type="ECO:0000313" key="6">
    <source>
        <dbReference type="Proteomes" id="UP000504603"/>
    </source>
</evidence>
<feature type="domain" description="Bifunctional inhibitor/plant lipid transfer protein/seed storage helical" evidence="5">
    <location>
        <begin position="33"/>
        <end position="92"/>
    </location>
</feature>
<dbReference type="SUPFAM" id="SSF47699">
    <property type="entry name" value="Bifunctional inhibitor/lipid-transfer protein/seed storage 2S albumin"/>
    <property type="match status" value="1"/>
</dbReference>
<dbReference type="KEGG" id="mcha:111011385"/>
<dbReference type="SMART" id="SM00499">
    <property type="entry name" value="AAI"/>
    <property type="match status" value="1"/>
</dbReference>
<organism evidence="6 7">
    <name type="scientific">Momordica charantia</name>
    <name type="common">Bitter gourd</name>
    <name type="synonym">Balsam pear</name>
    <dbReference type="NCBI Taxonomy" id="3673"/>
    <lineage>
        <taxon>Eukaryota</taxon>
        <taxon>Viridiplantae</taxon>
        <taxon>Streptophyta</taxon>
        <taxon>Embryophyta</taxon>
        <taxon>Tracheophyta</taxon>
        <taxon>Spermatophyta</taxon>
        <taxon>Magnoliopsida</taxon>
        <taxon>eudicotyledons</taxon>
        <taxon>Gunneridae</taxon>
        <taxon>Pentapetalae</taxon>
        <taxon>rosids</taxon>
        <taxon>fabids</taxon>
        <taxon>Cucurbitales</taxon>
        <taxon>Cucurbitaceae</taxon>
        <taxon>Momordiceae</taxon>
        <taxon>Momordica</taxon>
    </lineage>
</organism>
<evidence type="ECO:0000256" key="3">
    <source>
        <dbReference type="ARBA" id="ARBA00038300"/>
    </source>
</evidence>
<proteinExistence type="inferred from homology"/>
<accession>A0A6J1CIU8</accession>
<feature type="signal peptide" evidence="4">
    <location>
        <begin position="1"/>
        <end position="19"/>
    </location>
</feature>
<keyword evidence="6" id="KW-1185">Reference proteome</keyword>
<reference evidence="7" key="1">
    <citation type="submission" date="2025-08" db="UniProtKB">
        <authorList>
            <consortium name="RefSeq"/>
        </authorList>
    </citation>
    <scope>IDENTIFICATION</scope>
    <source>
        <strain evidence="7">OHB3-1</strain>
    </source>
</reference>
<dbReference type="InterPro" id="IPR036312">
    <property type="entry name" value="Bifun_inhib/LTP/seed_sf"/>
</dbReference>
<dbReference type="Gene3D" id="1.10.110.10">
    <property type="entry name" value="Plant lipid-transfer and hydrophobic proteins"/>
    <property type="match status" value="1"/>
</dbReference>
<feature type="chain" id="PRO_5026692378" evidence="4">
    <location>
        <begin position="20"/>
        <end position="95"/>
    </location>
</feature>
<dbReference type="GeneID" id="111011385"/>
<evidence type="ECO:0000259" key="5">
    <source>
        <dbReference type="SMART" id="SM00499"/>
    </source>
</evidence>
<evidence type="ECO:0000313" key="7">
    <source>
        <dbReference type="RefSeq" id="XP_022140803.1"/>
    </source>
</evidence>
<evidence type="ECO:0000256" key="4">
    <source>
        <dbReference type="SAM" id="SignalP"/>
    </source>
</evidence>
<dbReference type="RefSeq" id="XP_022140803.1">
    <property type="nucleotide sequence ID" value="XM_022285111.1"/>
</dbReference>
<dbReference type="Proteomes" id="UP000504603">
    <property type="component" value="Unplaced"/>
</dbReference>
<keyword evidence="2" id="KW-0964">Secreted</keyword>
<dbReference type="OrthoDB" id="1669709at2759"/>
<dbReference type="PANTHER" id="PTHR35501">
    <property type="entry name" value="PROTEIN YY1"/>
    <property type="match status" value="1"/>
</dbReference>
<evidence type="ECO:0000256" key="2">
    <source>
        <dbReference type="ARBA" id="ARBA00022525"/>
    </source>
</evidence>
<comment type="subcellular location">
    <subcellularLocation>
        <location evidence="1">Secreted</location>
    </subcellularLocation>
</comment>
<name>A0A6J1CIU8_MOMCH</name>
<dbReference type="PANTHER" id="PTHR35501:SF3">
    <property type="entry name" value="PROTEIN YY1"/>
    <property type="match status" value="1"/>
</dbReference>
<dbReference type="AlphaFoldDB" id="A0A6J1CIU8"/>
<protein>
    <submittedName>
        <fullName evidence="7">Stamen-specific protein FIL1-like</fullName>
    </submittedName>
</protein>
<dbReference type="Pfam" id="PF14368">
    <property type="entry name" value="LTP_2"/>
    <property type="match status" value="1"/>
</dbReference>
<gene>
    <name evidence="7" type="primary">LOC111011385</name>
</gene>
<sequence>MAGMMKQVAVVFLVAVVMGQSWLGQAQGQAQSCSAQLSNLNGCAPFVLPGAASNPSPECCGALQGVQQDCLCSTIRIASTLPSLCHLPPLSCGTN</sequence>
<keyword evidence="4" id="KW-0732">Signal</keyword>
<dbReference type="InterPro" id="IPR016140">
    <property type="entry name" value="Bifunc_inhib/LTP/seed_store"/>
</dbReference>
<comment type="similarity">
    <text evidence="3">Belongs to the A9/FIL1 family.</text>
</comment>
<dbReference type="GO" id="GO:0005576">
    <property type="term" value="C:extracellular region"/>
    <property type="evidence" value="ECO:0007669"/>
    <property type="project" value="UniProtKB-SubCell"/>
</dbReference>